<evidence type="ECO:0000313" key="4">
    <source>
        <dbReference type="Proteomes" id="UP000013015"/>
    </source>
</evidence>
<dbReference type="PROSITE" id="PS51257">
    <property type="entry name" value="PROKAR_LIPOPROTEIN"/>
    <property type="match status" value="1"/>
</dbReference>
<name>N6X4H8_9ACTO</name>
<feature type="region of interest" description="Disordered" evidence="1">
    <location>
        <begin position="42"/>
        <end position="63"/>
    </location>
</feature>
<feature type="signal peptide" evidence="2">
    <location>
        <begin position="1"/>
        <end position="28"/>
    </location>
</feature>
<dbReference type="HOGENOM" id="CLU_021406_1_1_11"/>
<feature type="compositionally biased region" description="Polar residues" evidence="1">
    <location>
        <begin position="42"/>
        <end position="53"/>
    </location>
</feature>
<dbReference type="InterPro" id="IPR025584">
    <property type="entry name" value="Cthe_2159"/>
</dbReference>
<keyword evidence="4" id="KW-1185">Reference proteome</keyword>
<comment type="caution">
    <text evidence="3">The sequence shown here is derived from an EMBL/GenBank/DDBJ whole genome shotgun (WGS) entry which is preliminary data.</text>
</comment>
<dbReference type="STRING" id="888050.HMPREF9004_0871"/>
<dbReference type="AlphaFoldDB" id="N6X4H8"/>
<protein>
    <recommendedName>
        <fullName evidence="5">Carbohydrate-binding domain-containing protein</fullName>
    </recommendedName>
</protein>
<gene>
    <name evidence="3" type="ORF">HMPREF9004_0871</name>
</gene>
<dbReference type="RefSeq" id="WP_005962659.1">
    <property type="nucleotide sequence ID" value="NZ_CP040505.1"/>
</dbReference>
<feature type="chain" id="PRO_5039264374" description="Carbohydrate-binding domain-containing protein" evidence="2">
    <location>
        <begin position="29"/>
        <end position="661"/>
    </location>
</feature>
<keyword evidence="2" id="KW-0732">Signal</keyword>
<dbReference type="PATRIC" id="fig|888050.3.peg.827"/>
<proteinExistence type="predicted"/>
<dbReference type="EMBL" id="AQHZ01000015">
    <property type="protein sequence ID" value="ENO18302.1"/>
    <property type="molecule type" value="Genomic_DNA"/>
</dbReference>
<dbReference type="Proteomes" id="UP000013015">
    <property type="component" value="Unassembled WGS sequence"/>
</dbReference>
<evidence type="ECO:0000256" key="2">
    <source>
        <dbReference type="SAM" id="SignalP"/>
    </source>
</evidence>
<dbReference type="OrthoDB" id="9812829at2"/>
<dbReference type="Pfam" id="PF14262">
    <property type="entry name" value="Cthe_2159"/>
    <property type="match status" value="1"/>
</dbReference>
<evidence type="ECO:0008006" key="5">
    <source>
        <dbReference type="Google" id="ProtNLM"/>
    </source>
</evidence>
<accession>N6X4H8</accession>
<evidence type="ECO:0000313" key="3">
    <source>
        <dbReference type="EMBL" id="ENO18302.1"/>
    </source>
</evidence>
<feature type="region of interest" description="Disordered" evidence="1">
    <location>
        <begin position="410"/>
        <end position="505"/>
    </location>
</feature>
<dbReference type="eggNOG" id="ENOG502Z8AD">
    <property type="taxonomic scope" value="Bacteria"/>
</dbReference>
<feature type="compositionally biased region" description="Low complexity" evidence="1">
    <location>
        <begin position="451"/>
        <end position="467"/>
    </location>
</feature>
<feature type="compositionally biased region" description="Low complexity" evidence="1">
    <location>
        <begin position="54"/>
        <end position="63"/>
    </location>
</feature>
<reference evidence="3 4" key="1">
    <citation type="submission" date="2013-03" db="EMBL/GenBank/DDBJ databases">
        <title>Reference genome for the Human Microbiome Project.</title>
        <authorList>
            <person name="Aqrawi P."/>
            <person name="Ayvaz T."/>
            <person name="Bess C."/>
            <person name="Blankenburg K."/>
            <person name="Coyle M."/>
            <person name="Deng J."/>
            <person name="Forbes L."/>
            <person name="Fowler G."/>
            <person name="Francisco L."/>
            <person name="Fu Q."/>
            <person name="Gibbs R."/>
            <person name="Gross S."/>
            <person name="Gubbala S."/>
            <person name="Hale W."/>
            <person name="Hemphill L."/>
            <person name="Highlander S."/>
            <person name="Hirani K."/>
            <person name="Jackson L."/>
            <person name="Jakkamsetti A."/>
            <person name="Javaid M."/>
            <person name="Jayaseelan J.C."/>
            <person name="Jiang H."/>
            <person name="Joshi V."/>
            <person name="Korchina V."/>
            <person name="Kovar C."/>
            <person name="Lara F."/>
            <person name="Lee S."/>
            <person name="Liu Y."/>
            <person name="Mata R."/>
            <person name="Mathew T."/>
            <person name="Munidasa M."/>
            <person name="Muzny D."/>
            <person name="Nazareth L."/>
            <person name="Ngo R."/>
            <person name="Nguyen L."/>
            <person name="Nguyen N."/>
            <person name="Okwuonu G."/>
            <person name="Ongeri F."/>
            <person name="Palculict T."/>
            <person name="Patil S."/>
            <person name="Petrosino J."/>
            <person name="Pham C."/>
            <person name="Pham P."/>
            <person name="Pu L.-L."/>
            <person name="Qin X."/>
            <person name="Qu J."/>
            <person name="Reid J."/>
            <person name="Ross M."/>
            <person name="Ruth R."/>
            <person name="Saada N."/>
            <person name="San Lucas F."/>
            <person name="Santibanez J."/>
            <person name="Shang Y."/>
            <person name="Simmons D."/>
            <person name="Song X.-Z."/>
            <person name="Tang L.-Y."/>
            <person name="Thornton R."/>
            <person name="Warren J."/>
            <person name="Weissenberger G."/>
            <person name="Wilczek-Boney K."/>
            <person name="Worley K."/>
            <person name="Youmans B."/>
            <person name="Zhang J."/>
            <person name="Zhang L."/>
            <person name="Zhao Z."/>
            <person name="Zhou C."/>
            <person name="Zhu D."/>
            <person name="Zhu Y."/>
        </authorList>
    </citation>
    <scope>NUCLEOTIDE SEQUENCE [LARGE SCALE GENOMIC DNA]</scope>
    <source>
        <strain evidence="3 4">F0333</strain>
    </source>
</reference>
<evidence type="ECO:0000256" key="1">
    <source>
        <dbReference type="SAM" id="MobiDB-lite"/>
    </source>
</evidence>
<sequence>MRHPLRKRASTKPLKLGSIAFLASIALAGCSATNALDSLDNTLGSSQSASEGTPASHTAAPPSAAQALAENAAASHVGDDEWDEAQAQTITLHTSTATSDAEGVNVKDSTVTITQAGVYRLSGQLKGQVIIDAPKDADVILIVDNASIENESGAAIWAHSADNVVISLEGNSTVSDASSYEDSAEANAAIYADCDLTITGEGTLKVTGRGNDAITSTDDLYILSGTLMITAADDGLRGKDSLTIAGGTISVEAGGDGLKADQDADTNAGYITIQGGEVSITSGGDGIDAHTDVILTGGSIDVKAGGGAFSGANATTSTKGVKAGVYLISEDASLNIDSADDGLHSNGALRLSSGTITVASGDDGAHAEVAALLDGADLAVSQSNEGLEAGLITISGGTVDLVATDDGVNASGSTSVEEGVAAVQDSSSSTENSQTPTKDPRAGKPGQGAAPEGTTPPEGAIPPEGAPNGDFGASGLPNPGEMGADATGQGAPGAGGGGEFEDTGEQLNITGGTLTVNAGGDGIDSNGSITISGGATTIYGPENGANGALDYNGTMTLSGGTLLAIGSSDMAQAPSSTQGQGWVSSTVSGSAGSTITISDAQGVVLASYTSPKAFASVIFSSAEMTAGAQYTLSVDGVSTSVTAGEPAAGQMGGGRMPGPRG</sequence>
<organism evidence="3 4">
    <name type="scientific">Schaalia cardiffensis F0333</name>
    <dbReference type="NCBI Taxonomy" id="888050"/>
    <lineage>
        <taxon>Bacteria</taxon>
        <taxon>Bacillati</taxon>
        <taxon>Actinomycetota</taxon>
        <taxon>Actinomycetes</taxon>
        <taxon>Actinomycetales</taxon>
        <taxon>Actinomycetaceae</taxon>
        <taxon>Schaalia</taxon>
    </lineage>
</organism>
<feature type="compositionally biased region" description="Polar residues" evidence="1">
    <location>
        <begin position="424"/>
        <end position="437"/>
    </location>
</feature>